<keyword evidence="1" id="KW-1185">Reference proteome</keyword>
<evidence type="ECO:0000313" key="2">
    <source>
        <dbReference type="RefSeq" id="XP_035829370.1"/>
    </source>
</evidence>
<evidence type="ECO:0000313" key="1">
    <source>
        <dbReference type="Proteomes" id="UP000694888"/>
    </source>
</evidence>
<name>A0ABM1W3X7_APLCA</name>
<organism evidence="1 2">
    <name type="scientific">Aplysia californica</name>
    <name type="common">California sea hare</name>
    <dbReference type="NCBI Taxonomy" id="6500"/>
    <lineage>
        <taxon>Eukaryota</taxon>
        <taxon>Metazoa</taxon>
        <taxon>Spiralia</taxon>
        <taxon>Lophotrochozoa</taxon>
        <taxon>Mollusca</taxon>
        <taxon>Gastropoda</taxon>
        <taxon>Heterobranchia</taxon>
        <taxon>Euthyneura</taxon>
        <taxon>Tectipleura</taxon>
        <taxon>Aplysiida</taxon>
        <taxon>Aplysioidea</taxon>
        <taxon>Aplysiidae</taxon>
        <taxon>Aplysia</taxon>
    </lineage>
</organism>
<proteinExistence type="predicted"/>
<accession>A0ABM1W3X7</accession>
<dbReference type="RefSeq" id="XP_035829370.1">
    <property type="nucleotide sequence ID" value="XM_035973477.1"/>
</dbReference>
<reference evidence="2" key="1">
    <citation type="submission" date="2025-08" db="UniProtKB">
        <authorList>
            <consortium name="RefSeq"/>
        </authorList>
    </citation>
    <scope>IDENTIFICATION</scope>
</reference>
<dbReference type="GeneID" id="118478945"/>
<protein>
    <submittedName>
        <fullName evidence="2">Uncharacterized protein LOC118478945</fullName>
    </submittedName>
</protein>
<gene>
    <name evidence="2" type="primary">LOC118478945</name>
</gene>
<sequence>MVYVSDSVSGFFLSYDTMIDLGIIDKHFPTIGGCDSDSATDFRDSPISSGQHQCSNKVNHARSLNAGCTDQQVTEGSLSCSCPQRSSVPDRPPSLPFAPTADNNEKMRAWLLKMYTNSTFNTCPHRPLPCMTGPPIEIHIDDSATPRTCNTAAPVQCTGKGVCMRTSYVMRPWTSLRGSPMVNQ</sequence>
<dbReference type="Proteomes" id="UP000694888">
    <property type="component" value="Unplaced"/>
</dbReference>